<name>A0A6J5LL35_9CAUD</name>
<evidence type="ECO:0000313" key="1">
    <source>
        <dbReference type="EMBL" id="CAB4135328.1"/>
    </source>
</evidence>
<feature type="non-terminal residue" evidence="1">
    <location>
        <position position="1"/>
    </location>
</feature>
<accession>A0A6J5LL35</accession>
<dbReference type="EMBL" id="LR796300">
    <property type="protein sequence ID" value="CAB4135328.1"/>
    <property type="molecule type" value="Genomic_DNA"/>
</dbReference>
<dbReference type="Gene3D" id="2.40.30.20">
    <property type="match status" value="1"/>
</dbReference>
<organism evidence="1">
    <name type="scientific">uncultured Caudovirales phage</name>
    <dbReference type="NCBI Taxonomy" id="2100421"/>
    <lineage>
        <taxon>Viruses</taxon>
        <taxon>Duplodnaviria</taxon>
        <taxon>Heunggongvirae</taxon>
        <taxon>Uroviricota</taxon>
        <taxon>Caudoviricetes</taxon>
        <taxon>Peduoviridae</taxon>
        <taxon>Maltschvirus</taxon>
        <taxon>Maltschvirus maltsch</taxon>
    </lineage>
</organism>
<gene>
    <name evidence="1" type="ORF">UFOVP285_1</name>
</gene>
<dbReference type="InterPro" id="IPR023366">
    <property type="entry name" value="ATP_synth_asu-like_sf"/>
</dbReference>
<protein>
    <submittedName>
        <fullName evidence="1">Uncharacterized protein</fullName>
    </submittedName>
</protein>
<sequence>YLVISKDPLTADTETYVETQSTFPVPLEAIVGLGMSQRVLGQELSIEYVSTGTPIPLPADIAISSITQATTTLTVTTSAAHGLVAGMRIGIRGITSDSRLNYPCLVVANITSSTVFTVTAGPMSTITSLSVGPYTSQGFVYVRSAMGGAPDGYSQIFENAIATNASMYVRSESGDVYPSGTFAGSHSVTIGSSASVQAIAANYSYAFVPTTEFRSLLQADRIQYYDVGIDSTGQPSARRNVTQVIPKPTQNYKIRFRFTNDKALTVPTGIITSAVKSASAVATITTATAHGLTTGDYVVIYGIGDSTNFANQTTPVVVASTPTSTTFTVTFGAVASTTSAGGMVARANGNNIPASFISIVAAQASSTSTELTLIGSGIWTVVVGDYVNVYGLRNRTTGADMGCDGTYKVVSVSTSTLILQPIGSTVLPSPITLTNTGGQVLKRTDARISYVRLFEYLREKVEILNKNDGFSSIPITGNGGTISAVTTVSTVSTASLAANLLANDITAASLTSTATSAAITPAASSLSQEFNIIVTAVSGTNPTLDVVVQESDDGGSNYYDTYHFPRITAVGQYRSPLIPLTGNRVRYVRTVGGTGTPTFNNSVNRLQSHTSNPMQRQFFDRTVVPNTLNSASPAFFTEGCVDLVVMINMGAITTTAPVFALQVSADSTNWVQLGADITTVANTTSILQVSNAQARFSRLLVKTAGSGATLGYVMVKGVGN</sequence>
<proteinExistence type="predicted"/>
<reference evidence="1" key="1">
    <citation type="submission" date="2020-04" db="EMBL/GenBank/DDBJ databases">
        <authorList>
            <person name="Chiriac C."/>
            <person name="Salcher M."/>
            <person name="Ghai R."/>
            <person name="Kavagutti S V."/>
        </authorList>
    </citation>
    <scope>NUCLEOTIDE SEQUENCE</scope>
</reference>